<dbReference type="InterPro" id="IPR001024">
    <property type="entry name" value="PLAT/LH2_dom"/>
</dbReference>
<dbReference type="InterPro" id="IPR036392">
    <property type="entry name" value="PLAT/LH2_dom_sf"/>
</dbReference>
<feature type="chain" id="PRO_5042042545" evidence="2">
    <location>
        <begin position="21"/>
        <end position="77"/>
    </location>
</feature>
<feature type="domain" description="PLAT" evidence="3">
    <location>
        <begin position="27"/>
        <end position="77"/>
    </location>
</feature>
<organism evidence="4 5">
    <name type="scientific">Quillaja saponaria</name>
    <name type="common">Soap bark tree</name>
    <dbReference type="NCBI Taxonomy" id="32244"/>
    <lineage>
        <taxon>Eukaryota</taxon>
        <taxon>Viridiplantae</taxon>
        <taxon>Streptophyta</taxon>
        <taxon>Embryophyta</taxon>
        <taxon>Tracheophyta</taxon>
        <taxon>Spermatophyta</taxon>
        <taxon>Magnoliopsida</taxon>
        <taxon>eudicotyledons</taxon>
        <taxon>Gunneridae</taxon>
        <taxon>Pentapetalae</taxon>
        <taxon>rosids</taxon>
        <taxon>fabids</taxon>
        <taxon>Fabales</taxon>
        <taxon>Quillajaceae</taxon>
        <taxon>Quillaja</taxon>
    </lineage>
</organism>
<feature type="signal peptide" evidence="2">
    <location>
        <begin position="1"/>
        <end position="20"/>
    </location>
</feature>
<accession>A0AAD7QJG6</accession>
<keyword evidence="2" id="KW-0732">Signal</keyword>
<sequence length="77" mass="8231">MKNIAFTILILAHFLSAAAGDFSNKDCVYTLYVKTGSTIKAGTDSKIGLKLGDPSGKSVWIPDLERMGANGSQIRLL</sequence>
<dbReference type="SUPFAM" id="SSF49723">
    <property type="entry name" value="Lipase/lipooxygenase domain (PLAT/LH2 domain)"/>
    <property type="match status" value="1"/>
</dbReference>
<comment type="caution">
    <text evidence="1">Lacks conserved residue(s) required for the propagation of feature annotation.</text>
</comment>
<dbReference type="KEGG" id="qsa:O6P43_001654"/>
<comment type="caution">
    <text evidence="4">The sequence shown here is derived from an EMBL/GenBank/DDBJ whole genome shotgun (WGS) entry which is preliminary data.</text>
</comment>
<reference evidence="4 5" key="1">
    <citation type="journal article" date="2023" name="Science">
        <title>Elucidation of the pathway for biosynthesis of saponin adjuvants from the soapbark tree.</title>
        <authorList>
            <person name="Reed J."/>
            <person name="Orme A."/>
            <person name="El-Demerdash A."/>
            <person name="Owen C."/>
            <person name="Martin L.B.B."/>
            <person name="Misra R.C."/>
            <person name="Kikuchi S."/>
            <person name="Rejzek M."/>
            <person name="Martin A.C."/>
            <person name="Harkess A."/>
            <person name="Leebens-Mack J."/>
            <person name="Louveau T."/>
            <person name="Stephenson M.J."/>
            <person name="Osbourn A."/>
        </authorList>
    </citation>
    <scope>NUCLEOTIDE SEQUENCE [LARGE SCALE GENOMIC DNA]</scope>
    <source>
        <strain evidence="4">S10</strain>
    </source>
</reference>
<keyword evidence="5" id="KW-1185">Reference proteome</keyword>
<dbReference type="PANTHER" id="PTHR31718:SF47">
    <property type="entry name" value="OS06G0206401 PROTEIN"/>
    <property type="match status" value="1"/>
</dbReference>
<dbReference type="PANTHER" id="PTHR31718">
    <property type="entry name" value="PLAT DOMAIN-CONTAINING PROTEIN"/>
    <property type="match status" value="1"/>
</dbReference>
<evidence type="ECO:0000256" key="1">
    <source>
        <dbReference type="PROSITE-ProRule" id="PRU00152"/>
    </source>
</evidence>
<evidence type="ECO:0000256" key="2">
    <source>
        <dbReference type="SAM" id="SignalP"/>
    </source>
</evidence>
<dbReference type="Proteomes" id="UP001163823">
    <property type="component" value="Chromosome 1"/>
</dbReference>
<proteinExistence type="predicted"/>
<protein>
    <submittedName>
        <fullName evidence="4">PLAT domain-containing protein</fullName>
    </submittedName>
</protein>
<dbReference type="EMBL" id="JARAOO010000001">
    <property type="protein sequence ID" value="KAJ7982544.1"/>
    <property type="molecule type" value="Genomic_DNA"/>
</dbReference>
<evidence type="ECO:0000313" key="5">
    <source>
        <dbReference type="Proteomes" id="UP001163823"/>
    </source>
</evidence>
<evidence type="ECO:0000313" key="4">
    <source>
        <dbReference type="EMBL" id="KAJ7982544.1"/>
    </source>
</evidence>
<name>A0AAD7QJG6_QUISA</name>
<dbReference type="AlphaFoldDB" id="A0AAD7QJG6"/>
<dbReference type="PROSITE" id="PS50095">
    <property type="entry name" value="PLAT"/>
    <property type="match status" value="1"/>
</dbReference>
<evidence type="ECO:0000259" key="3">
    <source>
        <dbReference type="PROSITE" id="PS50095"/>
    </source>
</evidence>
<gene>
    <name evidence="4" type="ORF">O6P43_001654</name>
</gene>